<evidence type="ECO:0000313" key="7">
    <source>
        <dbReference type="EMBL" id="QJE98701.1"/>
    </source>
</evidence>
<keyword evidence="8" id="KW-1185">Reference proteome</keyword>
<keyword evidence="5" id="KW-0732">Signal</keyword>
<feature type="domain" description="Histidine kinase" evidence="6">
    <location>
        <begin position="358"/>
        <end position="552"/>
    </location>
</feature>
<dbReference type="InterPro" id="IPR036890">
    <property type="entry name" value="HATPase_C_sf"/>
</dbReference>
<dbReference type="InterPro" id="IPR003594">
    <property type="entry name" value="HATPase_dom"/>
</dbReference>
<name>A0A858RQ01_9BACT</name>
<evidence type="ECO:0000256" key="5">
    <source>
        <dbReference type="SAM" id="SignalP"/>
    </source>
</evidence>
<dbReference type="Proteomes" id="UP000501812">
    <property type="component" value="Chromosome"/>
</dbReference>
<keyword evidence="3" id="KW-0902">Two-component regulatory system</keyword>
<dbReference type="GO" id="GO:0000155">
    <property type="term" value="F:phosphorelay sensor kinase activity"/>
    <property type="evidence" value="ECO:0007669"/>
    <property type="project" value="InterPro"/>
</dbReference>
<dbReference type="SUPFAM" id="SSF55874">
    <property type="entry name" value="ATPase domain of HSP90 chaperone/DNA topoisomerase II/histidine kinase"/>
    <property type="match status" value="1"/>
</dbReference>
<dbReference type="RefSeq" id="WP_169457188.1">
    <property type="nucleotide sequence ID" value="NZ_CP051774.1"/>
</dbReference>
<dbReference type="AlphaFoldDB" id="A0A858RQ01"/>
<dbReference type="EMBL" id="CP051774">
    <property type="protein sequence ID" value="QJE98701.1"/>
    <property type="molecule type" value="Genomic_DNA"/>
</dbReference>
<keyword evidence="1" id="KW-0808">Transferase</keyword>
<dbReference type="GO" id="GO:0046983">
    <property type="term" value="F:protein dimerization activity"/>
    <property type="evidence" value="ECO:0007669"/>
    <property type="project" value="InterPro"/>
</dbReference>
<dbReference type="InterPro" id="IPR011712">
    <property type="entry name" value="Sig_transdc_His_kin_sub3_dim/P"/>
</dbReference>
<proteinExistence type="predicted"/>
<feature type="transmembrane region" description="Helical" evidence="4">
    <location>
        <begin position="316"/>
        <end position="334"/>
    </location>
</feature>
<dbReference type="InterPro" id="IPR050482">
    <property type="entry name" value="Sensor_HK_TwoCompSys"/>
</dbReference>
<reference evidence="7 8" key="1">
    <citation type="submission" date="2020-04" db="EMBL/GenBank/DDBJ databases">
        <title>Luteolibacter sp. G-1-1-1 isolated from soil.</title>
        <authorList>
            <person name="Dahal R.H."/>
        </authorList>
    </citation>
    <scope>NUCLEOTIDE SEQUENCE [LARGE SCALE GENOMIC DNA]</scope>
    <source>
        <strain evidence="7 8">G-1-1-1</strain>
    </source>
</reference>
<evidence type="ECO:0000256" key="3">
    <source>
        <dbReference type="ARBA" id="ARBA00023012"/>
    </source>
</evidence>
<protein>
    <recommendedName>
        <fullName evidence="6">Histidine kinase domain-containing protein</fullName>
    </recommendedName>
</protein>
<evidence type="ECO:0000256" key="1">
    <source>
        <dbReference type="ARBA" id="ARBA00022679"/>
    </source>
</evidence>
<keyword evidence="4" id="KW-0472">Membrane</keyword>
<feature type="signal peptide" evidence="5">
    <location>
        <begin position="1"/>
        <end position="40"/>
    </location>
</feature>
<gene>
    <name evidence="7" type="ORF">HHL09_23930</name>
</gene>
<dbReference type="InterPro" id="IPR005467">
    <property type="entry name" value="His_kinase_dom"/>
</dbReference>
<dbReference type="PROSITE" id="PS50109">
    <property type="entry name" value="HIS_KIN"/>
    <property type="match status" value="1"/>
</dbReference>
<dbReference type="Pfam" id="PF07730">
    <property type="entry name" value="HisKA_3"/>
    <property type="match status" value="1"/>
</dbReference>
<keyword evidence="2" id="KW-0418">Kinase</keyword>
<evidence type="ECO:0000259" key="6">
    <source>
        <dbReference type="PROSITE" id="PS50109"/>
    </source>
</evidence>
<organism evidence="7 8">
    <name type="scientific">Luteolibacter luteus</name>
    <dbReference type="NCBI Taxonomy" id="2728835"/>
    <lineage>
        <taxon>Bacteria</taxon>
        <taxon>Pseudomonadati</taxon>
        <taxon>Verrucomicrobiota</taxon>
        <taxon>Verrucomicrobiia</taxon>
        <taxon>Verrucomicrobiales</taxon>
        <taxon>Verrucomicrobiaceae</taxon>
        <taxon>Luteolibacter</taxon>
    </lineage>
</organism>
<dbReference type="KEGG" id="luo:HHL09_23930"/>
<dbReference type="Pfam" id="PF02518">
    <property type="entry name" value="HATPase_c"/>
    <property type="match status" value="1"/>
</dbReference>
<evidence type="ECO:0000313" key="8">
    <source>
        <dbReference type="Proteomes" id="UP000501812"/>
    </source>
</evidence>
<evidence type="ECO:0000256" key="2">
    <source>
        <dbReference type="ARBA" id="ARBA00022777"/>
    </source>
</evidence>
<accession>A0A858RQ01</accession>
<feature type="chain" id="PRO_5032729699" description="Histidine kinase domain-containing protein" evidence="5">
    <location>
        <begin position="41"/>
        <end position="552"/>
    </location>
</feature>
<dbReference type="PANTHER" id="PTHR24421">
    <property type="entry name" value="NITRATE/NITRITE SENSOR PROTEIN NARX-RELATED"/>
    <property type="match status" value="1"/>
</dbReference>
<keyword evidence="4" id="KW-0812">Transmembrane</keyword>
<evidence type="ECO:0000256" key="4">
    <source>
        <dbReference type="SAM" id="Phobius"/>
    </source>
</evidence>
<dbReference type="CDD" id="cd16917">
    <property type="entry name" value="HATPase_UhpB-NarQ-NarX-like"/>
    <property type="match status" value="1"/>
</dbReference>
<sequence>MTCAALSLPRGFLRWSPVVTSFAKMLPVLPLLLSGSVADAAPTSIELFVDHATTPQYGPEITVPPTTTNLSFYVRPGAPFVRYKLEGIDPDWVLRTADMLFIIRFLNERGDQVSQVSYPMHGRSPGWKTSVEDSTFTPRKETFKVPPDAVYLAVTISSAGPPSLVGAYAATAIDINAVGGEGVAPRVLMKDSRAADPQPHFWIKSGTHPSMASALHLEEGDPKSPVLVIMDNDLSRHADWATDIHALPKLVPGETLEATWKEAYSLGSGGSFGTGYDRLPAGHYRFLVEDLTITGDPVNTITALSVYVPLPYWKSVWFWGLCAAGIAIVASLAGRQLIRRRIRRHLQQAQLISDERLRIARDLHDDLGTRLSHISLLGAYAESKSSDDEARQTFHQITGMSRELIGALSETVWMLNPKNNDLEALVDFLCRLVSELCRLAEIRCRIDAMSTFENRQIGHDFRHNVSLAVKEAINNVLKHSHATEIKMTIRLDENVLKITIADNGVGITRDPGGKSGLGLESISQRMAAIRGKCIMQPQGTEGLEISLEAPLS</sequence>
<keyword evidence="4" id="KW-1133">Transmembrane helix</keyword>
<dbReference type="Gene3D" id="3.30.565.10">
    <property type="entry name" value="Histidine kinase-like ATPase, C-terminal domain"/>
    <property type="match status" value="1"/>
</dbReference>
<dbReference type="Gene3D" id="1.20.5.1930">
    <property type="match status" value="1"/>
</dbReference>
<dbReference type="GO" id="GO:0016020">
    <property type="term" value="C:membrane"/>
    <property type="evidence" value="ECO:0007669"/>
    <property type="project" value="InterPro"/>
</dbReference>